<reference evidence="1 2" key="1">
    <citation type="submission" date="2019-06" db="EMBL/GenBank/DDBJ databases">
        <authorList>
            <person name="Livingstone P."/>
            <person name="Whitworth D."/>
        </authorList>
    </citation>
    <scope>NUCLEOTIDE SEQUENCE [LARGE SCALE GENOMIC DNA]</scope>
    <source>
        <strain evidence="1 2">AM401</strain>
    </source>
</reference>
<dbReference type="Pfam" id="PF10851">
    <property type="entry name" value="DUF2652"/>
    <property type="match status" value="1"/>
</dbReference>
<dbReference type="Proteomes" id="UP000315369">
    <property type="component" value="Unassembled WGS sequence"/>
</dbReference>
<keyword evidence="2" id="KW-1185">Reference proteome</keyword>
<dbReference type="InterPro" id="IPR020503">
    <property type="entry name" value="Uncharacterised_Rv2561"/>
</dbReference>
<accession>A0A540X6L6</accession>
<dbReference type="Gene3D" id="3.30.70.1230">
    <property type="entry name" value="Nucleotide cyclase"/>
    <property type="match status" value="1"/>
</dbReference>
<proteinExistence type="predicted"/>
<dbReference type="OrthoDB" id="3815156at2"/>
<dbReference type="InterPro" id="IPR029787">
    <property type="entry name" value="Nucleotide_cyclase"/>
</dbReference>
<dbReference type="EMBL" id="VIFM01000016">
    <property type="protein sequence ID" value="TQF16868.1"/>
    <property type="molecule type" value="Genomic_DNA"/>
</dbReference>
<comment type="caution">
    <text evidence="1">The sequence shown here is derived from an EMBL/GenBank/DDBJ whole genome shotgun (WGS) entry which is preliminary data.</text>
</comment>
<gene>
    <name evidence="1" type="ORF">FJV41_06190</name>
</gene>
<organism evidence="1 2">
    <name type="scientific">Myxococcus llanfairpwllgwyngyllgogerychwyrndrobwllllantysiliogogogochensis</name>
    <dbReference type="NCBI Taxonomy" id="2590453"/>
    <lineage>
        <taxon>Bacteria</taxon>
        <taxon>Pseudomonadati</taxon>
        <taxon>Myxococcota</taxon>
        <taxon>Myxococcia</taxon>
        <taxon>Myxococcales</taxon>
        <taxon>Cystobacterineae</taxon>
        <taxon>Myxococcaceae</taxon>
        <taxon>Myxococcus</taxon>
    </lineage>
</organism>
<dbReference type="RefSeq" id="WP_141641474.1">
    <property type="nucleotide sequence ID" value="NZ_VIFM01000016.1"/>
</dbReference>
<evidence type="ECO:0000313" key="1">
    <source>
        <dbReference type="EMBL" id="TQF16868.1"/>
    </source>
</evidence>
<protein>
    <submittedName>
        <fullName evidence="1">DUF2652 domain-containing protein</fullName>
    </submittedName>
</protein>
<name>A0A540X6L6_9BACT</name>
<dbReference type="AlphaFoldDB" id="A0A540X6L6"/>
<dbReference type="SUPFAM" id="SSF55073">
    <property type="entry name" value="Nucleotide cyclase"/>
    <property type="match status" value="1"/>
</dbReference>
<sequence length="250" mass="28025">MATEKALLLIADIGGYTRFMKHHRFSLAHAQDTVAQLLEAVIDASGKLKLAKLEGDAAFFYAVGDDCSVLARQIADIRRAFLARRERLIVDRMCKCEGCMQVGGLTLKFVAHSGEVAFQRVKHLTELAGVDVILVHRMLKNDVPVSEYFLMTDSVHQQLQPELRQLTRGLEHEFEGLGRTATHYLDLNESAQELPAAIGPSLPRRWWHKLTQEARSLKYVLGFQQACQNFRNVDVVDAQEAAPSSDVPRS</sequence>
<evidence type="ECO:0000313" key="2">
    <source>
        <dbReference type="Proteomes" id="UP000315369"/>
    </source>
</evidence>